<reference evidence="2 3" key="1">
    <citation type="submission" date="2018-05" db="EMBL/GenBank/DDBJ databases">
        <title>Rhodobacteraceae gen. nov., sp. nov. isolated from sea water.</title>
        <authorList>
            <person name="Ren Y."/>
        </authorList>
    </citation>
    <scope>NUCLEOTIDE SEQUENCE [LARGE SCALE GENOMIC DNA]</scope>
    <source>
        <strain evidence="2 3">TG-679</strain>
    </source>
</reference>
<name>A0A2V2LLB4_9RHOB</name>
<dbReference type="AlphaFoldDB" id="A0A2V2LLB4"/>
<dbReference type="SUPFAM" id="SSF47090">
    <property type="entry name" value="PGBD-like"/>
    <property type="match status" value="1"/>
</dbReference>
<dbReference type="InterPro" id="IPR036365">
    <property type="entry name" value="PGBD-like_sf"/>
</dbReference>
<dbReference type="RefSeq" id="WP_109810417.1">
    <property type="nucleotide sequence ID" value="NZ_QGKU01000015.1"/>
</dbReference>
<gene>
    <name evidence="2" type="ORF">DKT77_03840</name>
</gene>
<proteinExistence type="predicted"/>
<evidence type="ECO:0000256" key="1">
    <source>
        <dbReference type="SAM" id="SignalP"/>
    </source>
</evidence>
<dbReference type="Proteomes" id="UP000245680">
    <property type="component" value="Unassembled WGS sequence"/>
</dbReference>
<comment type="caution">
    <text evidence="2">The sequence shown here is derived from an EMBL/GenBank/DDBJ whole genome shotgun (WGS) entry which is preliminary data.</text>
</comment>
<keyword evidence="3" id="KW-1185">Reference proteome</keyword>
<feature type="signal peptide" evidence="1">
    <location>
        <begin position="1"/>
        <end position="30"/>
    </location>
</feature>
<dbReference type="EMBL" id="QGKU01000015">
    <property type="protein sequence ID" value="PWR03857.1"/>
    <property type="molecule type" value="Genomic_DNA"/>
</dbReference>
<evidence type="ECO:0000313" key="2">
    <source>
        <dbReference type="EMBL" id="PWR03857.1"/>
    </source>
</evidence>
<protein>
    <submittedName>
        <fullName evidence="2">Uncharacterized protein</fullName>
    </submittedName>
</protein>
<organism evidence="2 3">
    <name type="scientific">Meridianimarinicoccus roseus</name>
    <dbReference type="NCBI Taxonomy" id="2072018"/>
    <lineage>
        <taxon>Bacteria</taxon>
        <taxon>Pseudomonadati</taxon>
        <taxon>Pseudomonadota</taxon>
        <taxon>Alphaproteobacteria</taxon>
        <taxon>Rhodobacterales</taxon>
        <taxon>Paracoccaceae</taxon>
        <taxon>Meridianimarinicoccus</taxon>
    </lineage>
</organism>
<evidence type="ECO:0000313" key="3">
    <source>
        <dbReference type="Proteomes" id="UP000245680"/>
    </source>
</evidence>
<feature type="chain" id="PRO_5016119196" evidence="1">
    <location>
        <begin position="31"/>
        <end position="199"/>
    </location>
</feature>
<accession>A0A2V2LLB4</accession>
<sequence length="199" mass="20979">MIRRCIGRAALPVAVAVAVAATTPASPAQAQQHETRPYVVEGPGRASCADFVAWAPGGEERRLGAAWLTGYMTAHHRLMPGVFDLTAWQTPALLMGLMEQYCTSNPDAIVERGAQELVAYLTPRALTEEAELVAVRNGSAVVLVYRPVLTQVRDGLVGAGFAAASDEAGLIAALTAYQTAQGLEPTGLPDQATLARLLK</sequence>
<keyword evidence="1" id="KW-0732">Signal</keyword>
<dbReference type="OrthoDB" id="6507154at2"/>